<dbReference type="KEGG" id="salo:EF888_11385"/>
<dbReference type="AlphaFoldDB" id="A0A316GCI2"/>
<accession>A0A316GCI2</accession>
<gene>
    <name evidence="3" type="ORF">C8D95_102565</name>
</gene>
<feature type="domain" description="DUF6456" evidence="2">
    <location>
        <begin position="232"/>
        <end position="367"/>
    </location>
</feature>
<dbReference type="InterPro" id="IPR045599">
    <property type="entry name" value="DUF6456"/>
</dbReference>
<dbReference type="OrthoDB" id="7476630at2"/>
<comment type="caution">
    <text evidence="3">The sequence shown here is derived from an EMBL/GenBank/DDBJ whole genome shotgun (WGS) entry which is preliminary data.</text>
</comment>
<evidence type="ECO:0000313" key="3">
    <source>
        <dbReference type="EMBL" id="PWK57915.1"/>
    </source>
</evidence>
<proteinExistence type="predicted"/>
<evidence type="ECO:0000313" key="4">
    <source>
        <dbReference type="Proteomes" id="UP000245390"/>
    </source>
</evidence>
<organism evidence="3 4">
    <name type="scientific">Silicimonas algicola</name>
    <dbReference type="NCBI Taxonomy" id="1826607"/>
    <lineage>
        <taxon>Bacteria</taxon>
        <taxon>Pseudomonadati</taxon>
        <taxon>Pseudomonadota</taxon>
        <taxon>Alphaproteobacteria</taxon>
        <taxon>Rhodobacterales</taxon>
        <taxon>Paracoccaceae</taxon>
    </lineage>
</organism>
<evidence type="ECO:0000259" key="2">
    <source>
        <dbReference type="Pfam" id="PF20057"/>
    </source>
</evidence>
<keyword evidence="4" id="KW-1185">Reference proteome</keyword>
<sequence>MSLAVQGLCCVDQGPDWVPAQVRTYLAHVTHGRSIRSLAREAGCHASTVLRQVRRFETRRDDLLVDLALRRLEGVAARPDRRAVTPGGTQVVMLNRKPEDFAVPDDDQLKEAAPRILRRLNEPGACLAIAADMEKAVIVREEKDGQTLRTAVVDRALAEAMVLKDWIAPQGEGRIQRYRITQAGRMALKRLLAEEEALRANMGEGMDPYSEQHRDWARRNADDRPNKKRGIRYNAAESPMTALARRKDRGGAPFLTADLVAAGERLREDFELAQMGPRITQNWERFLEGGARGSFNPGGAGGGSSRARERVTAALSDLGPGLGDVVLRCCCFLEGMEAVEQRMGWSARSGKIVLRIALHRLKGHYDETSGNWSPMIG</sequence>
<dbReference type="RefSeq" id="WP_109758478.1">
    <property type="nucleotide sequence ID" value="NZ_CP034588.1"/>
</dbReference>
<dbReference type="Pfam" id="PF20057">
    <property type="entry name" value="DUF6456"/>
    <property type="match status" value="1"/>
</dbReference>
<name>A0A316GCI2_9RHOB</name>
<protein>
    <recommendedName>
        <fullName evidence="2">DUF6456 domain-containing protein</fullName>
    </recommendedName>
</protein>
<reference evidence="3 4" key="1">
    <citation type="submission" date="2018-05" db="EMBL/GenBank/DDBJ databases">
        <title>Genomic Encyclopedia of Type Strains, Phase IV (KMG-IV): sequencing the most valuable type-strain genomes for metagenomic binning, comparative biology and taxonomic classification.</title>
        <authorList>
            <person name="Goeker M."/>
        </authorList>
    </citation>
    <scope>NUCLEOTIDE SEQUENCE [LARGE SCALE GENOMIC DNA]</scope>
    <source>
        <strain evidence="3 4">DSM 103371</strain>
    </source>
</reference>
<evidence type="ECO:0000256" key="1">
    <source>
        <dbReference type="SAM" id="MobiDB-lite"/>
    </source>
</evidence>
<dbReference type="EMBL" id="QGGV01000002">
    <property type="protein sequence ID" value="PWK57915.1"/>
    <property type="molecule type" value="Genomic_DNA"/>
</dbReference>
<dbReference type="Proteomes" id="UP000245390">
    <property type="component" value="Unassembled WGS sequence"/>
</dbReference>
<feature type="compositionally biased region" description="Basic and acidic residues" evidence="1">
    <location>
        <begin position="210"/>
        <end position="225"/>
    </location>
</feature>
<feature type="region of interest" description="Disordered" evidence="1">
    <location>
        <begin position="204"/>
        <end position="230"/>
    </location>
</feature>